<evidence type="ECO:0000256" key="4">
    <source>
        <dbReference type="ARBA" id="ARBA00022679"/>
    </source>
</evidence>
<evidence type="ECO:0000256" key="9">
    <source>
        <dbReference type="ARBA" id="ARBA00023268"/>
    </source>
</evidence>
<feature type="region of interest" description="Disordered" evidence="11">
    <location>
        <begin position="1"/>
        <end position="25"/>
    </location>
</feature>
<organism evidence="14 15">
    <name type="scientific">Pseudohaliea rubra DSM 19751</name>
    <dbReference type="NCBI Taxonomy" id="1265313"/>
    <lineage>
        <taxon>Bacteria</taxon>
        <taxon>Pseudomonadati</taxon>
        <taxon>Pseudomonadota</taxon>
        <taxon>Gammaproteobacteria</taxon>
        <taxon>Cellvibrionales</taxon>
        <taxon>Halieaceae</taxon>
        <taxon>Pseudohaliea</taxon>
    </lineage>
</organism>
<dbReference type="NCBIfam" id="NF033855">
    <property type="entry name" value="tRNA_MNMC2"/>
    <property type="match status" value="1"/>
</dbReference>
<keyword evidence="7 10" id="KW-0274">FAD</keyword>
<name>A0A095VUK5_9GAMM</name>
<dbReference type="HAMAP" id="MF_01102">
    <property type="entry name" value="MnmC"/>
    <property type="match status" value="1"/>
</dbReference>
<keyword evidence="2 10" id="KW-0489">Methyltransferase</keyword>
<dbReference type="InterPro" id="IPR023032">
    <property type="entry name" value="tRNA_MAMT_biosynth_bifunc_MnmC"/>
</dbReference>
<dbReference type="eggNOG" id="COG4121">
    <property type="taxonomic scope" value="Bacteria"/>
</dbReference>
<dbReference type="EC" id="1.5.-.-" evidence="10"/>
<keyword evidence="9 10" id="KW-0511">Multifunctional enzyme</keyword>
<comment type="catalytic activity">
    <reaction evidence="10">
        <text>5-aminomethyl-2-thiouridine(34) in tRNA + S-adenosyl-L-methionine = 5-methylaminomethyl-2-thiouridine(34) in tRNA + S-adenosyl-L-homocysteine + H(+)</text>
        <dbReference type="Rhea" id="RHEA:19569"/>
        <dbReference type="Rhea" id="RHEA-COMP:10195"/>
        <dbReference type="Rhea" id="RHEA-COMP:10197"/>
        <dbReference type="ChEBI" id="CHEBI:15378"/>
        <dbReference type="ChEBI" id="CHEBI:57856"/>
        <dbReference type="ChEBI" id="CHEBI:59789"/>
        <dbReference type="ChEBI" id="CHEBI:74454"/>
        <dbReference type="ChEBI" id="CHEBI:74455"/>
        <dbReference type="EC" id="2.1.1.61"/>
    </reaction>
</comment>
<feature type="domain" description="FAD dependent oxidoreductase" evidence="12">
    <location>
        <begin position="273"/>
        <end position="638"/>
    </location>
</feature>
<evidence type="ECO:0000256" key="3">
    <source>
        <dbReference type="ARBA" id="ARBA00022630"/>
    </source>
</evidence>
<accession>A0A095VUK5</accession>
<feature type="domain" description="MnmC-like methyltransferase" evidence="13">
    <location>
        <begin position="120"/>
        <end position="245"/>
    </location>
</feature>
<evidence type="ECO:0000256" key="2">
    <source>
        <dbReference type="ARBA" id="ARBA00022603"/>
    </source>
</evidence>
<dbReference type="InterPro" id="IPR036188">
    <property type="entry name" value="FAD/NAD-bd_sf"/>
</dbReference>
<comment type="similarity">
    <text evidence="10">In the C-terminal section; belongs to the DAO family.</text>
</comment>
<protein>
    <recommendedName>
        <fullName evidence="10">tRNA 5-methylaminomethyl-2-thiouridine biosynthesis bifunctional protein MnmC</fullName>
        <shortName evidence="10">tRNA mnm(5)s(2)U biosynthesis bifunctional protein</shortName>
    </recommendedName>
    <domain>
        <recommendedName>
            <fullName evidence="10">tRNA (mnm(5)s(2)U34)-methyltransferase</fullName>
            <ecNumber evidence="10">2.1.1.61</ecNumber>
        </recommendedName>
    </domain>
    <domain>
        <recommendedName>
            <fullName evidence="10">FAD-dependent cmnm(5)s(2)U34 oxidoreductase</fullName>
            <ecNumber evidence="10">1.5.-.-</ecNumber>
        </recommendedName>
    </domain>
</protein>
<dbReference type="RefSeq" id="WP_052094316.1">
    <property type="nucleotide sequence ID" value="NZ_KN234748.1"/>
</dbReference>
<dbReference type="Gene3D" id="3.40.50.150">
    <property type="entry name" value="Vaccinia Virus protein VP39"/>
    <property type="match status" value="1"/>
</dbReference>
<dbReference type="Gene3D" id="3.30.9.10">
    <property type="entry name" value="D-Amino Acid Oxidase, subunit A, domain 2"/>
    <property type="match status" value="1"/>
</dbReference>
<keyword evidence="6 10" id="KW-0819">tRNA processing</keyword>
<keyword evidence="15" id="KW-1185">Reference proteome</keyword>
<dbReference type="InterPro" id="IPR029063">
    <property type="entry name" value="SAM-dependent_MTases_sf"/>
</dbReference>
<evidence type="ECO:0000256" key="1">
    <source>
        <dbReference type="ARBA" id="ARBA00022490"/>
    </source>
</evidence>
<dbReference type="EC" id="2.1.1.61" evidence="10"/>
<dbReference type="Pfam" id="PF05430">
    <property type="entry name" value="Methyltransf_30"/>
    <property type="match status" value="1"/>
</dbReference>
<comment type="similarity">
    <text evidence="10">In the N-terminal section; belongs to the methyltransferase superfamily. tRNA (mnm(5)s(2)U34)-methyltransferase family.</text>
</comment>
<feature type="region of interest" description="FAD-dependent cmnm(5)s(2)U34 oxidoreductase" evidence="10">
    <location>
        <begin position="275"/>
        <end position="672"/>
    </location>
</feature>
<evidence type="ECO:0000256" key="5">
    <source>
        <dbReference type="ARBA" id="ARBA00022691"/>
    </source>
</evidence>
<dbReference type="SUPFAM" id="SSF51905">
    <property type="entry name" value="FAD/NAD(P)-binding domain"/>
    <property type="match status" value="1"/>
</dbReference>
<dbReference type="GO" id="GO:0004808">
    <property type="term" value="F:tRNA (5-methylaminomethyl-2-thiouridylate)(34)-methyltransferase activity"/>
    <property type="evidence" value="ECO:0007669"/>
    <property type="project" value="UniProtKB-EC"/>
</dbReference>
<dbReference type="STRING" id="1265313.HRUBRA_00299"/>
<dbReference type="OrthoDB" id="9786494at2"/>
<dbReference type="Gene3D" id="3.50.50.60">
    <property type="entry name" value="FAD/NAD(P)-binding domain"/>
    <property type="match status" value="1"/>
</dbReference>
<feature type="region of interest" description="tRNA (mnm(5)s(2)U34)-methyltransferase" evidence="10">
    <location>
        <begin position="1"/>
        <end position="246"/>
    </location>
</feature>
<dbReference type="InterPro" id="IPR017610">
    <property type="entry name" value="tRNA_S-uridine_synth_MnmC_C"/>
</dbReference>
<evidence type="ECO:0000259" key="13">
    <source>
        <dbReference type="Pfam" id="PF05430"/>
    </source>
</evidence>
<dbReference type="GO" id="GO:0032259">
    <property type="term" value="P:methylation"/>
    <property type="evidence" value="ECO:0007669"/>
    <property type="project" value="UniProtKB-KW"/>
</dbReference>
<evidence type="ECO:0000259" key="12">
    <source>
        <dbReference type="Pfam" id="PF01266"/>
    </source>
</evidence>
<dbReference type="NCBIfam" id="TIGR03197">
    <property type="entry name" value="MnmC_Cterm"/>
    <property type="match status" value="1"/>
</dbReference>
<keyword evidence="3 10" id="KW-0285">Flavoprotein</keyword>
<dbReference type="EMBL" id="AUVB01000012">
    <property type="protein sequence ID" value="KGE05097.1"/>
    <property type="molecule type" value="Genomic_DNA"/>
</dbReference>
<comment type="cofactor">
    <cofactor evidence="10">
        <name>FAD</name>
        <dbReference type="ChEBI" id="CHEBI:57692"/>
    </cofactor>
</comment>
<dbReference type="Proteomes" id="UP000029640">
    <property type="component" value="Unassembled WGS sequence"/>
</dbReference>
<dbReference type="GO" id="GO:0005737">
    <property type="term" value="C:cytoplasm"/>
    <property type="evidence" value="ECO:0007669"/>
    <property type="project" value="UniProtKB-SubCell"/>
</dbReference>
<keyword evidence="1 10" id="KW-0963">Cytoplasm</keyword>
<proteinExistence type="inferred from homology"/>
<dbReference type="GO" id="GO:0016645">
    <property type="term" value="F:oxidoreductase activity, acting on the CH-NH group of donors"/>
    <property type="evidence" value="ECO:0007669"/>
    <property type="project" value="InterPro"/>
</dbReference>
<evidence type="ECO:0000313" key="14">
    <source>
        <dbReference type="EMBL" id="KGE05097.1"/>
    </source>
</evidence>
<comment type="function">
    <text evidence="10">Catalyzes the last two steps in the biosynthesis of 5-methylaminomethyl-2-thiouridine (mnm(5)s(2)U) at the wobble position (U34) in tRNA. Catalyzes the FAD-dependent demodification of cmnm(5)s(2)U34 to nm(5)s(2)U34, followed by the transfer of a methyl group from S-adenosyl-L-methionine to nm(5)s(2)U34, to form mnm(5)s(2)U34.</text>
</comment>
<dbReference type="InterPro" id="IPR047785">
    <property type="entry name" value="tRNA_MNMC2"/>
</dbReference>
<evidence type="ECO:0000313" key="15">
    <source>
        <dbReference type="Proteomes" id="UP000029640"/>
    </source>
</evidence>
<evidence type="ECO:0000256" key="7">
    <source>
        <dbReference type="ARBA" id="ARBA00022827"/>
    </source>
</evidence>
<dbReference type="PANTHER" id="PTHR13847">
    <property type="entry name" value="SARCOSINE DEHYDROGENASE-RELATED"/>
    <property type="match status" value="1"/>
</dbReference>
<evidence type="ECO:0000256" key="10">
    <source>
        <dbReference type="HAMAP-Rule" id="MF_01102"/>
    </source>
</evidence>
<dbReference type="AlphaFoldDB" id="A0A095VUK5"/>
<evidence type="ECO:0000256" key="6">
    <source>
        <dbReference type="ARBA" id="ARBA00022694"/>
    </source>
</evidence>
<dbReference type="PATRIC" id="fig|1265313.6.peg.299"/>
<comment type="subcellular location">
    <subcellularLocation>
        <location evidence="10">Cytoplasm</location>
    </subcellularLocation>
</comment>
<dbReference type="GO" id="GO:0050660">
    <property type="term" value="F:flavin adenine dinucleotide binding"/>
    <property type="evidence" value="ECO:0007669"/>
    <property type="project" value="UniProtKB-UniRule"/>
</dbReference>
<dbReference type="NCBIfam" id="NF002481">
    <property type="entry name" value="PRK01747.1-2"/>
    <property type="match status" value="1"/>
</dbReference>
<keyword evidence="4 10" id="KW-0808">Transferase</keyword>
<dbReference type="PANTHER" id="PTHR13847:SF283">
    <property type="entry name" value="TRNA 5-METHYLAMINOMETHYL-2-THIOURIDINE BIOSYNTHESIS BIFUNCTIONAL PROTEIN MNMC"/>
    <property type="match status" value="1"/>
</dbReference>
<dbReference type="SUPFAM" id="SSF54373">
    <property type="entry name" value="FAD-linked reductases, C-terminal domain"/>
    <property type="match status" value="1"/>
</dbReference>
<evidence type="ECO:0000256" key="11">
    <source>
        <dbReference type="SAM" id="MobiDB-lite"/>
    </source>
</evidence>
<dbReference type="GO" id="GO:0002098">
    <property type="term" value="P:tRNA wobble uridine modification"/>
    <property type="evidence" value="ECO:0007669"/>
    <property type="project" value="TreeGrafter"/>
</dbReference>
<dbReference type="eggNOG" id="COG0665">
    <property type="taxonomic scope" value="Bacteria"/>
</dbReference>
<dbReference type="InterPro" id="IPR006076">
    <property type="entry name" value="FAD-dep_OxRdtase"/>
</dbReference>
<gene>
    <name evidence="10" type="primary">mnmC</name>
    <name evidence="14" type="ORF">HRUBRA_00299</name>
</gene>
<keyword evidence="5 10" id="KW-0949">S-adenosyl-L-methionine</keyword>
<dbReference type="HOGENOM" id="CLU_022427_1_0_6"/>
<reference evidence="14 15" key="1">
    <citation type="journal article" date="2014" name="Genome Announc.">
        <title>Genome Sequence of Gammaproteobacterial Pseudohaliea rubra Type Strain DSM 19751, Isolated from Coastal Seawater of the Mediterranean Sea.</title>
        <authorList>
            <person name="Spring S."/>
            <person name="Fiebig A."/>
            <person name="Riedel T."/>
            <person name="Goker M."/>
            <person name="Klenk H.P."/>
        </authorList>
    </citation>
    <scope>NUCLEOTIDE SEQUENCE [LARGE SCALE GENOMIC DNA]</scope>
    <source>
        <strain evidence="14 15">DSM 19751</strain>
    </source>
</reference>
<evidence type="ECO:0000256" key="8">
    <source>
        <dbReference type="ARBA" id="ARBA00023002"/>
    </source>
</evidence>
<sequence>MDPQHAPWRPLATAELDWAPEDTPRSRRYGDIYFSPEDGPAESRHVFLDGNDLPKRWQHHPAPQFRIGELGFGTGLNFLVTLEALRREAPRELRLHYWAVEVSPLTAADLARCAGALPPELAAPAAALAAQYPPPVPGVHRLLFDEGRVVLDLCWGEAAGALAELASHGRRWFDAWYLDGFAPAANPALWASTLWPTLAQLSRPGATVGTFTAAGKVRRGLAAAGFTMAKRPGFGSKRESLRGSLSVAPATAAPGNTPWDLPAKVPNAPASALVIGAGIAGACAAAALARRGVAVSVLEAGPVAGRGSGNAQGVLFTRLSHRHAPLTDIALLGYLDAARCYRALFDSGRLRPGEDGELAGCFQMAGPKVRLDQLGPALAAIPELAEVLDPASAAQRLGITPAAGGLWLPHSGWLHPAAACRALLACTGITLLEHCGEITLAANDDGWVATAGDGRRWSAEVAVVAAGVASTRLAGLDWLPLKPIRGQVSGLPAEALPATLRAPFCHSGYVTPPREGTLNFGASFVPGDADRSLREADHRHNLDALAAAVPAWAPALRTLDPATIAGRAELRCGTPDYLPLAGPVPAPGAFRECYGPLAKNARAQVPARAPCLPGLYLSTGHGSRGLSSAPLAAELIASQVCDEPPPLPRALARALAPARFLLRDLQRAGVVR</sequence>
<dbReference type="InterPro" id="IPR008471">
    <property type="entry name" value="MnmC-like_methylTransf"/>
</dbReference>
<comment type="caution">
    <text evidence="14">The sequence shown here is derived from an EMBL/GenBank/DDBJ whole genome shotgun (WGS) entry which is preliminary data.</text>
</comment>
<keyword evidence="8 10" id="KW-0560">Oxidoreductase</keyword>
<dbReference type="Pfam" id="PF01266">
    <property type="entry name" value="DAO"/>
    <property type="match status" value="1"/>
</dbReference>